<dbReference type="GO" id="GO:0032259">
    <property type="term" value="P:methylation"/>
    <property type="evidence" value="ECO:0007669"/>
    <property type="project" value="UniProtKB-KW"/>
</dbReference>
<protein>
    <submittedName>
        <fullName evidence="4">Class I SAM-dependent methyltransferase</fullName>
    </submittedName>
</protein>
<dbReference type="PANTHER" id="PTHR18895">
    <property type="entry name" value="HEMK METHYLTRANSFERASE"/>
    <property type="match status" value="1"/>
</dbReference>
<keyword evidence="1 4" id="KW-0808">Transferase</keyword>
<comment type="caution">
    <text evidence="4">The sequence shown here is derived from an EMBL/GenBank/DDBJ whole genome shotgun (WGS) entry which is preliminary data.</text>
</comment>
<reference evidence="4 5" key="1">
    <citation type="submission" date="2021-11" db="EMBL/GenBank/DDBJ databases">
        <authorList>
            <person name="Huq M.A."/>
        </authorList>
    </citation>
    <scope>NUCLEOTIDE SEQUENCE [LARGE SCALE GENOMIC DNA]</scope>
    <source>
        <strain evidence="4 5">MAHUQ-52</strain>
    </source>
</reference>
<proteinExistence type="predicted"/>
<keyword evidence="2" id="KW-0949">S-adenosyl-L-methionine</keyword>
<evidence type="ECO:0000313" key="5">
    <source>
        <dbReference type="Proteomes" id="UP001198701"/>
    </source>
</evidence>
<sequence length="314" mass="33536">MSDQLRDEALLALGRQLQASGYRFTTITQANHRRVNDRPENAWARKLADVLGWSRPFRDGTLDAGTVGLMRAAGILAAHGDGWKSTLRASTIGDQLFFHSAYPTSSDDAVFFGPDTYRFVRALDACLAVPGNPVMRAVDIGCGSGPGALAVARRFPAAQVIGADINESALRLTRINSQLAGAGNVVTKHSNLLAGLDGEFDLIISNPPYVQDPDELPYRHGGGEFGAGLSLAIVDAAIERLATGGALLLYTGVAIVDGADLFQRQAGARLDRAGFNWAYEEIDPDIFGSELSSEAYATADRLAAVLLRAERPQH</sequence>
<dbReference type="EMBL" id="JAJHPV010000012">
    <property type="protein sequence ID" value="MCC6070826.1"/>
    <property type="molecule type" value="Genomic_DNA"/>
</dbReference>
<evidence type="ECO:0000256" key="2">
    <source>
        <dbReference type="ARBA" id="ARBA00022691"/>
    </source>
</evidence>
<dbReference type="CDD" id="cd02440">
    <property type="entry name" value="AdoMet_MTases"/>
    <property type="match status" value="1"/>
</dbReference>
<dbReference type="Pfam" id="PF05175">
    <property type="entry name" value="MTS"/>
    <property type="match status" value="1"/>
</dbReference>
<dbReference type="Proteomes" id="UP001198701">
    <property type="component" value="Unassembled WGS sequence"/>
</dbReference>
<evidence type="ECO:0000259" key="3">
    <source>
        <dbReference type="Pfam" id="PF05175"/>
    </source>
</evidence>
<evidence type="ECO:0000313" key="4">
    <source>
        <dbReference type="EMBL" id="MCC6070826.1"/>
    </source>
</evidence>
<name>A0ABS8ISG2_9BURK</name>
<dbReference type="RefSeq" id="WP_229431750.1">
    <property type="nucleotide sequence ID" value="NZ_JAJHPV010000012.1"/>
</dbReference>
<evidence type="ECO:0000256" key="1">
    <source>
        <dbReference type="ARBA" id="ARBA00022603"/>
    </source>
</evidence>
<dbReference type="InterPro" id="IPR007848">
    <property type="entry name" value="Small_mtfrase_dom"/>
</dbReference>
<organism evidence="4 5">
    <name type="scientific">Massilia agrisoli</name>
    <dbReference type="NCBI Taxonomy" id="2892444"/>
    <lineage>
        <taxon>Bacteria</taxon>
        <taxon>Pseudomonadati</taxon>
        <taxon>Pseudomonadota</taxon>
        <taxon>Betaproteobacteria</taxon>
        <taxon>Burkholderiales</taxon>
        <taxon>Oxalobacteraceae</taxon>
        <taxon>Telluria group</taxon>
        <taxon>Massilia</taxon>
    </lineage>
</organism>
<dbReference type="InterPro" id="IPR029063">
    <property type="entry name" value="SAM-dependent_MTases_sf"/>
</dbReference>
<gene>
    <name evidence="4" type="ORF">LMJ30_07655</name>
</gene>
<dbReference type="PANTHER" id="PTHR18895:SF74">
    <property type="entry name" value="MTRF1L RELEASE FACTOR GLUTAMINE METHYLTRANSFERASE"/>
    <property type="match status" value="1"/>
</dbReference>
<feature type="domain" description="Methyltransferase small" evidence="3">
    <location>
        <begin position="135"/>
        <end position="249"/>
    </location>
</feature>
<dbReference type="GO" id="GO:0008168">
    <property type="term" value="F:methyltransferase activity"/>
    <property type="evidence" value="ECO:0007669"/>
    <property type="project" value="UniProtKB-KW"/>
</dbReference>
<dbReference type="Gene3D" id="3.40.50.150">
    <property type="entry name" value="Vaccinia Virus protein VP39"/>
    <property type="match status" value="1"/>
</dbReference>
<keyword evidence="1 4" id="KW-0489">Methyltransferase</keyword>
<dbReference type="PROSITE" id="PS00092">
    <property type="entry name" value="N6_MTASE"/>
    <property type="match status" value="1"/>
</dbReference>
<dbReference type="SUPFAM" id="SSF53335">
    <property type="entry name" value="S-adenosyl-L-methionine-dependent methyltransferases"/>
    <property type="match status" value="1"/>
</dbReference>
<keyword evidence="5" id="KW-1185">Reference proteome</keyword>
<accession>A0ABS8ISG2</accession>
<dbReference type="InterPro" id="IPR050320">
    <property type="entry name" value="N5-glutamine_MTase"/>
</dbReference>
<dbReference type="InterPro" id="IPR002052">
    <property type="entry name" value="DNA_methylase_N6_adenine_CS"/>
</dbReference>